<dbReference type="Proteomes" id="UP001500620">
    <property type="component" value="Unassembled WGS sequence"/>
</dbReference>
<feature type="transmembrane region" description="Helical" evidence="1">
    <location>
        <begin position="134"/>
        <end position="152"/>
    </location>
</feature>
<protein>
    <submittedName>
        <fullName evidence="2">DMT family transporter</fullName>
    </submittedName>
</protein>
<feature type="transmembrane region" description="Helical" evidence="1">
    <location>
        <begin position="222"/>
        <end position="245"/>
    </location>
</feature>
<keyword evidence="1" id="KW-0472">Membrane</keyword>
<keyword evidence="1" id="KW-0812">Transmembrane</keyword>
<organism evidence="2 3">
    <name type="scientific">Dactylosporangium darangshiense</name>
    <dbReference type="NCBI Taxonomy" id="579108"/>
    <lineage>
        <taxon>Bacteria</taxon>
        <taxon>Bacillati</taxon>
        <taxon>Actinomycetota</taxon>
        <taxon>Actinomycetes</taxon>
        <taxon>Micromonosporales</taxon>
        <taxon>Micromonosporaceae</taxon>
        <taxon>Dactylosporangium</taxon>
    </lineage>
</organism>
<proteinExistence type="predicted"/>
<dbReference type="EMBL" id="BAABAT010000054">
    <property type="protein sequence ID" value="GAA4262736.1"/>
    <property type="molecule type" value="Genomic_DNA"/>
</dbReference>
<gene>
    <name evidence="2" type="ORF">GCM10022255_100930</name>
</gene>
<evidence type="ECO:0000256" key="1">
    <source>
        <dbReference type="SAM" id="Phobius"/>
    </source>
</evidence>
<feature type="transmembrane region" description="Helical" evidence="1">
    <location>
        <begin position="58"/>
        <end position="79"/>
    </location>
</feature>
<name>A0ABP8DS46_9ACTN</name>
<feature type="transmembrane region" description="Helical" evidence="1">
    <location>
        <begin position="85"/>
        <end position="103"/>
    </location>
</feature>
<feature type="transmembrane region" description="Helical" evidence="1">
    <location>
        <begin position="7"/>
        <end position="29"/>
    </location>
</feature>
<sequence length="284" mass="29361">MNRIPVLVPIVVSAVFHYLGPALAVLLFAHVPAPGVLWLRIASAALVFALWRRAWVRSGATVALGVVLAAMNTVFYLAIARLPLSTVGAIEFLGVIALAAAGVRTRRNAAALGLAAAGVAVLTEVRLAGQPLGFAFAFANCALFMVYIWLGHRIAGEGGGIDRLAGAMLVAAVVTAPFCAPAAAPAFAHPVWLAAGIGVGVCSSVVPYVADQLVMARVSRPTFALLLSALPASATVIGLVVLGQLPNTRDLLGIGLVVAGLALHQERGRLPDRDDRLRALRGQP</sequence>
<feature type="transmembrane region" description="Helical" evidence="1">
    <location>
        <begin position="164"/>
        <end position="184"/>
    </location>
</feature>
<reference evidence="3" key="1">
    <citation type="journal article" date="2019" name="Int. J. Syst. Evol. Microbiol.">
        <title>The Global Catalogue of Microorganisms (GCM) 10K type strain sequencing project: providing services to taxonomists for standard genome sequencing and annotation.</title>
        <authorList>
            <consortium name="The Broad Institute Genomics Platform"/>
            <consortium name="The Broad Institute Genome Sequencing Center for Infectious Disease"/>
            <person name="Wu L."/>
            <person name="Ma J."/>
        </authorList>
    </citation>
    <scope>NUCLEOTIDE SEQUENCE [LARGE SCALE GENOMIC DNA]</scope>
    <source>
        <strain evidence="3">JCM 17441</strain>
    </source>
</reference>
<feature type="transmembrane region" description="Helical" evidence="1">
    <location>
        <begin position="190"/>
        <end position="210"/>
    </location>
</feature>
<feature type="transmembrane region" description="Helical" evidence="1">
    <location>
        <begin position="110"/>
        <end position="128"/>
    </location>
</feature>
<comment type="caution">
    <text evidence="2">The sequence shown here is derived from an EMBL/GenBank/DDBJ whole genome shotgun (WGS) entry which is preliminary data.</text>
</comment>
<dbReference type="RefSeq" id="WP_345140570.1">
    <property type="nucleotide sequence ID" value="NZ_BAABAT010000054.1"/>
</dbReference>
<evidence type="ECO:0000313" key="2">
    <source>
        <dbReference type="EMBL" id="GAA4262736.1"/>
    </source>
</evidence>
<evidence type="ECO:0000313" key="3">
    <source>
        <dbReference type="Proteomes" id="UP001500620"/>
    </source>
</evidence>
<accession>A0ABP8DS46</accession>
<dbReference type="SUPFAM" id="SSF103481">
    <property type="entry name" value="Multidrug resistance efflux transporter EmrE"/>
    <property type="match status" value="1"/>
</dbReference>
<dbReference type="InterPro" id="IPR037185">
    <property type="entry name" value="EmrE-like"/>
</dbReference>
<keyword evidence="3" id="KW-1185">Reference proteome</keyword>
<feature type="transmembrane region" description="Helical" evidence="1">
    <location>
        <begin position="35"/>
        <end position="51"/>
    </location>
</feature>
<keyword evidence="1" id="KW-1133">Transmembrane helix</keyword>